<evidence type="ECO:0000313" key="3">
    <source>
        <dbReference type="Proteomes" id="UP000499080"/>
    </source>
</evidence>
<protein>
    <submittedName>
        <fullName evidence="2">Uncharacterized protein</fullName>
    </submittedName>
</protein>
<evidence type="ECO:0000256" key="1">
    <source>
        <dbReference type="SAM" id="MobiDB-lite"/>
    </source>
</evidence>
<keyword evidence="3" id="KW-1185">Reference proteome</keyword>
<feature type="compositionally biased region" description="Polar residues" evidence="1">
    <location>
        <begin position="1"/>
        <end position="10"/>
    </location>
</feature>
<name>A0A4Y2F005_ARAVE</name>
<evidence type="ECO:0000313" key="2">
    <source>
        <dbReference type="EMBL" id="GBM33414.1"/>
    </source>
</evidence>
<organism evidence="2 3">
    <name type="scientific">Araneus ventricosus</name>
    <name type="common">Orbweaver spider</name>
    <name type="synonym">Epeira ventricosa</name>
    <dbReference type="NCBI Taxonomy" id="182803"/>
    <lineage>
        <taxon>Eukaryota</taxon>
        <taxon>Metazoa</taxon>
        <taxon>Ecdysozoa</taxon>
        <taxon>Arthropoda</taxon>
        <taxon>Chelicerata</taxon>
        <taxon>Arachnida</taxon>
        <taxon>Araneae</taxon>
        <taxon>Araneomorphae</taxon>
        <taxon>Entelegynae</taxon>
        <taxon>Araneoidea</taxon>
        <taxon>Araneidae</taxon>
        <taxon>Araneus</taxon>
    </lineage>
</organism>
<dbReference type="EMBL" id="BGPR01000733">
    <property type="protein sequence ID" value="GBM33414.1"/>
    <property type="molecule type" value="Genomic_DNA"/>
</dbReference>
<gene>
    <name evidence="2" type="ORF">AVEN_31416_1</name>
</gene>
<sequence length="111" mass="12955">MEMYCVSQQKVTEESLSEEEEEVTAKQQTSGAISEMLKAWKTVALYIENHHPNKAVAMRATNSFYYNTVFSSNFESSVETNVSRQLPSKRELDMRHNSYKIQQFYENTQKN</sequence>
<reference evidence="2 3" key="1">
    <citation type="journal article" date="2019" name="Sci. Rep.">
        <title>Orb-weaving spider Araneus ventricosus genome elucidates the spidroin gene catalogue.</title>
        <authorList>
            <person name="Kono N."/>
            <person name="Nakamura H."/>
            <person name="Ohtoshi R."/>
            <person name="Moran D.A.P."/>
            <person name="Shinohara A."/>
            <person name="Yoshida Y."/>
            <person name="Fujiwara M."/>
            <person name="Mori M."/>
            <person name="Tomita M."/>
            <person name="Arakawa K."/>
        </authorList>
    </citation>
    <scope>NUCLEOTIDE SEQUENCE [LARGE SCALE GENOMIC DNA]</scope>
</reference>
<feature type="region of interest" description="Disordered" evidence="1">
    <location>
        <begin position="1"/>
        <end position="28"/>
    </location>
</feature>
<dbReference type="Proteomes" id="UP000499080">
    <property type="component" value="Unassembled WGS sequence"/>
</dbReference>
<dbReference type="AlphaFoldDB" id="A0A4Y2F005"/>
<accession>A0A4Y2F005</accession>
<proteinExistence type="predicted"/>
<comment type="caution">
    <text evidence="2">The sequence shown here is derived from an EMBL/GenBank/DDBJ whole genome shotgun (WGS) entry which is preliminary data.</text>
</comment>
<dbReference type="OrthoDB" id="10060191at2759"/>